<evidence type="ECO:0000313" key="10">
    <source>
        <dbReference type="EMBL" id="OGY34046.1"/>
    </source>
</evidence>
<evidence type="ECO:0000256" key="8">
    <source>
        <dbReference type="SAM" id="SignalP"/>
    </source>
</evidence>
<evidence type="ECO:0000256" key="4">
    <source>
        <dbReference type="ARBA" id="ARBA00022801"/>
    </source>
</evidence>
<reference evidence="10 11" key="1">
    <citation type="journal article" date="2016" name="Nat. Commun.">
        <title>Thousands of microbial genomes shed light on interconnected biogeochemical processes in an aquifer system.</title>
        <authorList>
            <person name="Anantharaman K."/>
            <person name="Brown C.T."/>
            <person name="Hug L.A."/>
            <person name="Sharon I."/>
            <person name="Castelle C.J."/>
            <person name="Probst A.J."/>
            <person name="Thomas B.C."/>
            <person name="Singh A."/>
            <person name="Wilkins M.J."/>
            <person name="Karaoz U."/>
            <person name="Brodie E.L."/>
            <person name="Williams K.H."/>
            <person name="Hubbard S.S."/>
            <person name="Banfield J.F."/>
        </authorList>
    </citation>
    <scope>NUCLEOTIDE SEQUENCE [LARGE SCALE GENOMIC DNA]</scope>
</reference>
<keyword evidence="4" id="KW-0378">Hydrolase</keyword>
<dbReference type="Gene3D" id="6.10.250.3150">
    <property type="match status" value="1"/>
</dbReference>
<comment type="caution">
    <text evidence="10">The sequence shown here is derived from an EMBL/GenBank/DDBJ whole genome shotgun (WGS) entry which is preliminary data.</text>
</comment>
<dbReference type="PANTHER" id="PTHR21666">
    <property type="entry name" value="PEPTIDASE-RELATED"/>
    <property type="match status" value="1"/>
</dbReference>
<dbReference type="InterPro" id="IPR011055">
    <property type="entry name" value="Dup_hybrid_motif"/>
</dbReference>
<protein>
    <recommendedName>
        <fullName evidence="9">M23ase beta-sheet core domain-containing protein</fullName>
    </recommendedName>
</protein>
<dbReference type="PANTHER" id="PTHR21666:SF288">
    <property type="entry name" value="CELL DIVISION PROTEIN YTFB"/>
    <property type="match status" value="1"/>
</dbReference>
<evidence type="ECO:0000256" key="7">
    <source>
        <dbReference type="SAM" id="Coils"/>
    </source>
</evidence>
<evidence type="ECO:0000259" key="9">
    <source>
        <dbReference type="Pfam" id="PF01551"/>
    </source>
</evidence>
<evidence type="ECO:0000256" key="1">
    <source>
        <dbReference type="ARBA" id="ARBA00001947"/>
    </source>
</evidence>
<keyword evidence="5" id="KW-0862">Zinc</keyword>
<evidence type="ECO:0000256" key="6">
    <source>
        <dbReference type="ARBA" id="ARBA00023049"/>
    </source>
</evidence>
<gene>
    <name evidence="10" type="ORF">A3D99_02195</name>
</gene>
<dbReference type="AlphaFoldDB" id="A0A1G1X207"/>
<evidence type="ECO:0000256" key="5">
    <source>
        <dbReference type="ARBA" id="ARBA00022833"/>
    </source>
</evidence>
<dbReference type="EMBL" id="MHHR01000023">
    <property type="protein sequence ID" value="OGY34046.1"/>
    <property type="molecule type" value="Genomic_DNA"/>
</dbReference>
<keyword evidence="8" id="KW-0732">Signal</keyword>
<dbReference type="GO" id="GO:0046872">
    <property type="term" value="F:metal ion binding"/>
    <property type="evidence" value="ECO:0007669"/>
    <property type="project" value="UniProtKB-KW"/>
</dbReference>
<dbReference type="Gene3D" id="2.70.70.10">
    <property type="entry name" value="Glucose Permease (Domain IIA)"/>
    <property type="match status" value="1"/>
</dbReference>
<dbReference type="GO" id="GO:0004222">
    <property type="term" value="F:metalloendopeptidase activity"/>
    <property type="evidence" value="ECO:0007669"/>
    <property type="project" value="TreeGrafter"/>
</dbReference>
<feature type="signal peptide" evidence="8">
    <location>
        <begin position="1"/>
        <end position="21"/>
    </location>
</feature>
<feature type="domain" description="M23ase beta-sheet core" evidence="9">
    <location>
        <begin position="290"/>
        <end position="390"/>
    </location>
</feature>
<dbReference type="Proteomes" id="UP000177528">
    <property type="component" value="Unassembled WGS sequence"/>
</dbReference>
<keyword evidence="3" id="KW-0479">Metal-binding</keyword>
<dbReference type="SUPFAM" id="SSF51261">
    <property type="entry name" value="Duplicated hybrid motif"/>
    <property type="match status" value="1"/>
</dbReference>
<comment type="cofactor">
    <cofactor evidence="1">
        <name>Zn(2+)</name>
        <dbReference type="ChEBI" id="CHEBI:29105"/>
    </cofactor>
</comment>
<dbReference type="InterPro" id="IPR016047">
    <property type="entry name" value="M23ase_b-sheet_dom"/>
</dbReference>
<dbReference type="Pfam" id="PF01551">
    <property type="entry name" value="Peptidase_M23"/>
    <property type="match status" value="1"/>
</dbReference>
<feature type="chain" id="PRO_5009581292" description="M23ase beta-sheet core domain-containing protein" evidence="8">
    <location>
        <begin position="22"/>
        <end position="398"/>
    </location>
</feature>
<name>A0A1G1X207_9BACT</name>
<keyword evidence="6" id="KW-0482">Metalloprotease</keyword>
<proteinExistence type="predicted"/>
<dbReference type="GO" id="GO:0006508">
    <property type="term" value="P:proteolysis"/>
    <property type="evidence" value="ECO:0007669"/>
    <property type="project" value="UniProtKB-KW"/>
</dbReference>
<evidence type="ECO:0000256" key="2">
    <source>
        <dbReference type="ARBA" id="ARBA00022670"/>
    </source>
</evidence>
<sequence>MRIRALVLAVALVALPAIGHADSVDDLRASLEKKRAALKETEERILEFQKQVQEKRRTAQTLKGQIELISDSIEELTLALKKTTAQIDATDTEVAQVEEDIAQKEKEIERQKVLLGQYIRQLQELDMQSTVSIFLKYTTLSDAITESTTVEQLQERSHTAIVSIQKIKEDLLIKKQELTDFKQTLDGLRKRQEGQRSTLKTQEDSKERVLTLTNAEEAQYQSQLEQAKQDAKAAESAISVLDSKIREQLRSQGVGNLPSIGVLDWPIEPIYGVSCPFHCGGYPYAYLIGPHTGTDIPSPVGTPIKAPTDGYVARTHDSGGRGYSYIMLIHGDNISTVYGHVSGFAVSEGKRVTRGTVIGYTGGAAGSRGAGLSTGPHLHFEVRKNNVPVNAQGYLKGR</sequence>
<feature type="coiled-coil region" evidence="7">
    <location>
        <begin position="210"/>
        <end position="244"/>
    </location>
</feature>
<evidence type="ECO:0000256" key="3">
    <source>
        <dbReference type="ARBA" id="ARBA00022723"/>
    </source>
</evidence>
<accession>A0A1G1X207</accession>
<feature type="coiled-coil region" evidence="7">
    <location>
        <begin position="21"/>
        <end position="121"/>
    </location>
</feature>
<organism evidence="10 11">
    <name type="scientific">Candidatus Andersenbacteria bacterium RIFCSPHIGHO2_12_FULL_45_11</name>
    <dbReference type="NCBI Taxonomy" id="1797281"/>
    <lineage>
        <taxon>Bacteria</taxon>
        <taxon>Candidatus Anderseniibacteriota</taxon>
    </lineage>
</organism>
<dbReference type="InterPro" id="IPR050570">
    <property type="entry name" value="Cell_wall_metabolism_enzyme"/>
</dbReference>
<evidence type="ECO:0000313" key="11">
    <source>
        <dbReference type="Proteomes" id="UP000177528"/>
    </source>
</evidence>
<keyword evidence="2" id="KW-0645">Protease</keyword>
<keyword evidence="7" id="KW-0175">Coiled coil</keyword>
<dbReference type="CDD" id="cd12797">
    <property type="entry name" value="M23_peptidase"/>
    <property type="match status" value="1"/>
</dbReference>